<protein>
    <submittedName>
        <fullName evidence="1">Uncharacterized protein</fullName>
    </submittedName>
</protein>
<reference evidence="1 2" key="1">
    <citation type="submission" date="2024-08" db="EMBL/GenBank/DDBJ databases">
        <title>Whole-genome sequencing of halo(alkali)philic microorganisms from hypersaline lakes.</title>
        <authorList>
            <person name="Sorokin D.Y."/>
            <person name="Merkel A.Y."/>
            <person name="Messina E."/>
            <person name="Yakimov M."/>
        </authorList>
    </citation>
    <scope>NUCLEOTIDE SEQUENCE [LARGE SCALE GENOMIC DNA]</scope>
    <source>
        <strain evidence="1 2">AB-hyl4</strain>
    </source>
</reference>
<organism evidence="1 2">
    <name type="scientific">Natronomicrosphaera hydrolytica</name>
    <dbReference type="NCBI Taxonomy" id="3242702"/>
    <lineage>
        <taxon>Bacteria</taxon>
        <taxon>Pseudomonadati</taxon>
        <taxon>Planctomycetota</taxon>
        <taxon>Phycisphaerae</taxon>
        <taxon>Phycisphaerales</taxon>
        <taxon>Phycisphaeraceae</taxon>
        <taxon>Natronomicrosphaera</taxon>
    </lineage>
</organism>
<dbReference type="EMBL" id="JBGUBD010000007">
    <property type="protein sequence ID" value="MFA9479155.1"/>
    <property type="molecule type" value="Genomic_DNA"/>
</dbReference>
<proteinExistence type="predicted"/>
<sequence>MSTDTPTKAMMWRPMPNASSDCLPDTLASSHPKDVESSFHLAFENWFGMVPHAQPIFAIARICILPARPIAPIEVVMSYGRGKQGKTYDICSSGIAGKLYGFTFRKQSTTTPCVREANVRPLTREA</sequence>
<dbReference type="Proteomes" id="UP001575105">
    <property type="component" value="Unassembled WGS sequence"/>
</dbReference>
<evidence type="ECO:0000313" key="2">
    <source>
        <dbReference type="Proteomes" id="UP001575105"/>
    </source>
</evidence>
<gene>
    <name evidence="1" type="ORF">ACERK3_12755</name>
</gene>
<name>A0ABV4U7P6_9BACT</name>
<comment type="caution">
    <text evidence="1">The sequence shown here is derived from an EMBL/GenBank/DDBJ whole genome shotgun (WGS) entry which is preliminary data.</text>
</comment>
<dbReference type="RefSeq" id="WP_425346082.1">
    <property type="nucleotide sequence ID" value="NZ_JBGUBD010000007.1"/>
</dbReference>
<keyword evidence="2" id="KW-1185">Reference proteome</keyword>
<evidence type="ECO:0000313" key="1">
    <source>
        <dbReference type="EMBL" id="MFA9479155.1"/>
    </source>
</evidence>
<accession>A0ABV4U7P6</accession>